<feature type="transmembrane region" description="Helical" evidence="1">
    <location>
        <begin position="66"/>
        <end position="90"/>
    </location>
</feature>
<dbReference type="EMBL" id="CP139965">
    <property type="protein sequence ID" value="WQD78834.1"/>
    <property type="molecule type" value="Genomic_DNA"/>
</dbReference>
<keyword evidence="1" id="KW-0472">Membrane</keyword>
<name>A0ABZ0WN78_9BURK</name>
<feature type="transmembrane region" description="Helical" evidence="1">
    <location>
        <begin position="21"/>
        <end position="46"/>
    </location>
</feature>
<sequence>MTGDGGREPRRNAPHERRSTGLLAWLVGIFGAPLAWVGQTCISEALAAQGCDPYTGGLGVANSMRWASAAVVMLSVVCFVLGAVGTFVAWRNWQRNNQTVRYAAAPSTPAGGSDAGRVMPPRWAERDWFLARVGALSSTLFLFALIATDIAVVVVAPCRTW</sequence>
<dbReference type="Proteomes" id="UP001325479">
    <property type="component" value="Chromosome"/>
</dbReference>
<evidence type="ECO:0000313" key="2">
    <source>
        <dbReference type="EMBL" id="WQD78834.1"/>
    </source>
</evidence>
<evidence type="ECO:0008006" key="4">
    <source>
        <dbReference type="Google" id="ProtNLM"/>
    </source>
</evidence>
<keyword evidence="1" id="KW-1133">Transmembrane helix</keyword>
<reference evidence="2 3" key="1">
    <citation type="submission" date="2023-12" db="EMBL/GenBank/DDBJ databases">
        <title>Genome sequencing and assembly of bacterial species from a model synthetic community.</title>
        <authorList>
            <person name="Hogle S.L."/>
        </authorList>
    </citation>
    <scope>NUCLEOTIDE SEQUENCE [LARGE SCALE GENOMIC DNA]</scope>
    <source>
        <strain evidence="2 3">HAMBI 2494</strain>
    </source>
</reference>
<gene>
    <name evidence="2" type="ORF">U0042_03750</name>
</gene>
<dbReference type="RefSeq" id="WP_232833279.1">
    <property type="nucleotide sequence ID" value="NZ_CP139965.1"/>
</dbReference>
<evidence type="ECO:0000313" key="3">
    <source>
        <dbReference type="Proteomes" id="UP001325479"/>
    </source>
</evidence>
<feature type="transmembrane region" description="Helical" evidence="1">
    <location>
        <begin position="129"/>
        <end position="156"/>
    </location>
</feature>
<accession>A0ABZ0WN78</accession>
<proteinExistence type="predicted"/>
<keyword evidence="1" id="KW-0812">Transmembrane</keyword>
<organism evidence="2 3">
    <name type="scientific">Paraburkholderia kururiensis</name>
    <dbReference type="NCBI Taxonomy" id="984307"/>
    <lineage>
        <taxon>Bacteria</taxon>
        <taxon>Pseudomonadati</taxon>
        <taxon>Pseudomonadota</taxon>
        <taxon>Betaproteobacteria</taxon>
        <taxon>Burkholderiales</taxon>
        <taxon>Burkholderiaceae</taxon>
        <taxon>Paraburkholderia</taxon>
    </lineage>
</organism>
<keyword evidence="3" id="KW-1185">Reference proteome</keyword>
<protein>
    <recommendedName>
        <fullName evidence="4">Transmembrane protein</fullName>
    </recommendedName>
</protein>
<evidence type="ECO:0000256" key="1">
    <source>
        <dbReference type="SAM" id="Phobius"/>
    </source>
</evidence>